<feature type="compositionally biased region" description="Low complexity" evidence="1">
    <location>
        <begin position="28"/>
        <end position="38"/>
    </location>
</feature>
<feature type="region of interest" description="Disordered" evidence="1">
    <location>
        <begin position="1"/>
        <end position="52"/>
    </location>
</feature>
<evidence type="ECO:0000256" key="1">
    <source>
        <dbReference type="SAM" id="MobiDB-lite"/>
    </source>
</evidence>
<reference evidence="2 3" key="1">
    <citation type="journal article" date="2022" name="Nat. Ecol. Evol.">
        <title>A masculinizing supergene underlies an exaggerated male reproductive morph in a spider.</title>
        <authorList>
            <person name="Hendrickx F."/>
            <person name="De Corte Z."/>
            <person name="Sonet G."/>
            <person name="Van Belleghem S.M."/>
            <person name="Kostlbacher S."/>
            <person name="Vangestel C."/>
        </authorList>
    </citation>
    <scope>NUCLEOTIDE SEQUENCE [LARGE SCALE GENOMIC DNA]</scope>
    <source>
        <strain evidence="2">W744_W776</strain>
    </source>
</reference>
<comment type="caution">
    <text evidence="2">The sequence shown here is derived from an EMBL/GenBank/DDBJ whole genome shotgun (WGS) entry which is preliminary data.</text>
</comment>
<proteinExistence type="predicted"/>
<organism evidence="2 3">
    <name type="scientific">Oedothorax gibbosus</name>
    <dbReference type="NCBI Taxonomy" id="931172"/>
    <lineage>
        <taxon>Eukaryota</taxon>
        <taxon>Metazoa</taxon>
        <taxon>Ecdysozoa</taxon>
        <taxon>Arthropoda</taxon>
        <taxon>Chelicerata</taxon>
        <taxon>Arachnida</taxon>
        <taxon>Araneae</taxon>
        <taxon>Araneomorphae</taxon>
        <taxon>Entelegynae</taxon>
        <taxon>Araneoidea</taxon>
        <taxon>Linyphiidae</taxon>
        <taxon>Erigoninae</taxon>
        <taxon>Oedothorax</taxon>
    </lineage>
</organism>
<protein>
    <submittedName>
        <fullName evidence="2">Uncharacterized protein</fullName>
    </submittedName>
</protein>
<sequence length="84" mass="9797">MKQFNSFKKRKPKKTTHPLLRYDLQTTEPSSSESSFPLPEEKMKDGNTSSGVSDLVATKNHFRPKTLNPRFIFMKNFIFSQLRC</sequence>
<dbReference type="AlphaFoldDB" id="A0AAV6UCL5"/>
<dbReference type="EMBL" id="JAFNEN010000498">
    <property type="protein sequence ID" value="KAG8181754.1"/>
    <property type="molecule type" value="Genomic_DNA"/>
</dbReference>
<keyword evidence="3" id="KW-1185">Reference proteome</keyword>
<name>A0AAV6UCL5_9ARAC</name>
<evidence type="ECO:0000313" key="2">
    <source>
        <dbReference type="EMBL" id="KAG8181754.1"/>
    </source>
</evidence>
<evidence type="ECO:0000313" key="3">
    <source>
        <dbReference type="Proteomes" id="UP000827092"/>
    </source>
</evidence>
<accession>A0AAV6UCL5</accession>
<gene>
    <name evidence="2" type="ORF">JTE90_028292</name>
</gene>
<feature type="compositionally biased region" description="Basic residues" evidence="1">
    <location>
        <begin position="7"/>
        <end position="16"/>
    </location>
</feature>
<dbReference type="Proteomes" id="UP000827092">
    <property type="component" value="Unassembled WGS sequence"/>
</dbReference>